<keyword evidence="4 5" id="KW-0802">TPR repeat</keyword>
<evidence type="ECO:0000313" key="7">
    <source>
        <dbReference type="EMBL" id="KAK7579658.1"/>
    </source>
</evidence>
<protein>
    <recommendedName>
        <fullName evidence="6">AIP/AIPL N-terminal FKBP-type PPIase domain-containing protein</fullName>
    </recommendedName>
</protein>
<dbReference type="InterPro" id="IPR019734">
    <property type="entry name" value="TPR_rpt"/>
</dbReference>
<dbReference type="InterPro" id="IPR046357">
    <property type="entry name" value="PPIase_dom_sf"/>
</dbReference>
<evidence type="ECO:0000256" key="5">
    <source>
        <dbReference type="PROSITE-ProRule" id="PRU00339"/>
    </source>
</evidence>
<sequence length="239" mass="27792">MGNDPHILVEEYPVVAKVYRDDALGKPSTRVHHCHASLVTAGLGYDDLNELMKSPRDLKFIFEILKVEYPGQYEQELWQIKDENKLELIPKLREEGNKFYATKDYTKALEKYELALMFIDQFQLREKPRDVEWNHYNEMKVPFLLNSAQCKLCLGEYYAAIEKCNAVLEIDKENIKAIFRRGKAHIKVWNLEDAKRDFEKVLELDSSQKNAVAAAMADLRKAENESKMVEKSIIGSKLF</sequence>
<feature type="domain" description="AIP/AIPL N-terminal FKBP-type PPIase" evidence="6">
    <location>
        <begin position="10"/>
        <end position="66"/>
    </location>
</feature>
<evidence type="ECO:0000259" key="6">
    <source>
        <dbReference type="Pfam" id="PF23322"/>
    </source>
</evidence>
<evidence type="ECO:0000256" key="3">
    <source>
        <dbReference type="ARBA" id="ARBA00022737"/>
    </source>
</evidence>
<gene>
    <name evidence="7" type="ORF">V9T40_000287</name>
</gene>
<reference evidence="7 8" key="1">
    <citation type="submission" date="2024-03" db="EMBL/GenBank/DDBJ databases">
        <title>Adaptation during the transition from Ophiocordyceps entomopathogen to insect associate is accompanied by gene loss and intensified selection.</title>
        <authorList>
            <person name="Ward C.M."/>
            <person name="Onetto C.A."/>
            <person name="Borneman A.R."/>
        </authorList>
    </citation>
    <scope>NUCLEOTIDE SEQUENCE [LARGE SCALE GENOMIC DNA]</scope>
    <source>
        <strain evidence="7">AWRI1</strain>
        <tissue evidence="7">Single Adult Female</tissue>
    </source>
</reference>
<dbReference type="Proteomes" id="UP001367676">
    <property type="component" value="Unassembled WGS sequence"/>
</dbReference>
<feature type="repeat" description="TPR" evidence="5">
    <location>
        <begin position="175"/>
        <end position="208"/>
    </location>
</feature>
<comment type="caution">
    <text evidence="7">The sequence shown here is derived from an EMBL/GenBank/DDBJ whole genome shotgun (WGS) entry which is preliminary data.</text>
</comment>
<dbReference type="InterPro" id="IPR011990">
    <property type="entry name" value="TPR-like_helical_dom_sf"/>
</dbReference>
<dbReference type="InterPro" id="IPR056277">
    <property type="entry name" value="PPIase_AIP"/>
</dbReference>
<dbReference type="PROSITE" id="PS50005">
    <property type="entry name" value="TPR"/>
    <property type="match status" value="1"/>
</dbReference>
<evidence type="ECO:0000256" key="2">
    <source>
        <dbReference type="ARBA" id="ARBA00022490"/>
    </source>
</evidence>
<proteinExistence type="predicted"/>
<dbReference type="Gene3D" id="1.25.40.10">
    <property type="entry name" value="Tetratricopeptide repeat domain"/>
    <property type="match status" value="1"/>
</dbReference>
<dbReference type="FunFam" id="1.25.40.10:FF:000052">
    <property type="entry name" value="Aryl-hydrocarbon-interacting protein-like 1"/>
    <property type="match status" value="1"/>
</dbReference>
<dbReference type="AlphaFoldDB" id="A0AAN9Y1K6"/>
<organism evidence="7 8">
    <name type="scientific">Parthenolecanium corni</name>
    <dbReference type="NCBI Taxonomy" id="536013"/>
    <lineage>
        <taxon>Eukaryota</taxon>
        <taxon>Metazoa</taxon>
        <taxon>Ecdysozoa</taxon>
        <taxon>Arthropoda</taxon>
        <taxon>Hexapoda</taxon>
        <taxon>Insecta</taxon>
        <taxon>Pterygota</taxon>
        <taxon>Neoptera</taxon>
        <taxon>Paraneoptera</taxon>
        <taxon>Hemiptera</taxon>
        <taxon>Sternorrhyncha</taxon>
        <taxon>Coccoidea</taxon>
        <taxon>Coccidae</taxon>
        <taxon>Parthenolecanium</taxon>
    </lineage>
</organism>
<comment type="subcellular location">
    <subcellularLocation>
        <location evidence="1">Cytoplasm</location>
    </subcellularLocation>
</comment>
<dbReference type="GO" id="GO:0005737">
    <property type="term" value="C:cytoplasm"/>
    <property type="evidence" value="ECO:0007669"/>
    <property type="project" value="UniProtKB-SubCell"/>
</dbReference>
<dbReference type="PANTHER" id="PTHR11242:SF0">
    <property type="entry name" value="TPR_REGION DOMAIN-CONTAINING PROTEIN"/>
    <property type="match status" value="1"/>
</dbReference>
<dbReference type="Pfam" id="PF23322">
    <property type="entry name" value="PPIase_AIP"/>
    <property type="match status" value="1"/>
</dbReference>
<dbReference type="GO" id="GO:0003755">
    <property type="term" value="F:peptidyl-prolyl cis-trans isomerase activity"/>
    <property type="evidence" value="ECO:0007669"/>
    <property type="project" value="InterPro"/>
</dbReference>
<dbReference type="SMART" id="SM00028">
    <property type="entry name" value="TPR"/>
    <property type="match status" value="3"/>
</dbReference>
<accession>A0AAN9Y1K6</accession>
<evidence type="ECO:0000313" key="8">
    <source>
        <dbReference type="Proteomes" id="UP001367676"/>
    </source>
</evidence>
<keyword evidence="2" id="KW-0963">Cytoplasm</keyword>
<name>A0AAN9Y1K6_9HEMI</name>
<dbReference type="SUPFAM" id="SSF48452">
    <property type="entry name" value="TPR-like"/>
    <property type="match status" value="1"/>
</dbReference>
<dbReference type="InterPro" id="IPR039663">
    <property type="entry name" value="AIP/AIPL1/TTC9"/>
</dbReference>
<dbReference type="Gene3D" id="3.10.50.40">
    <property type="match status" value="1"/>
</dbReference>
<keyword evidence="8" id="KW-1185">Reference proteome</keyword>
<evidence type="ECO:0000256" key="4">
    <source>
        <dbReference type="ARBA" id="ARBA00022803"/>
    </source>
</evidence>
<keyword evidence="3" id="KW-0677">Repeat</keyword>
<evidence type="ECO:0000256" key="1">
    <source>
        <dbReference type="ARBA" id="ARBA00004496"/>
    </source>
</evidence>
<dbReference type="PANTHER" id="PTHR11242">
    <property type="entry name" value="ARYL HYDROCARBON RECEPTOR INTERACTING PROTEIN RELATED"/>
    <property type="match status" value="1"/>
</dbReference>
<dbReference type="EMBL" id="JBBCAQ010000034">
    <property type="protein sequence ID" value="KAK7579658.1"/>
    <property type="molecule type" value="Genomic_DNA"/>
</dbReference>